<keyword evidence="1" id="KW-0472">Membrane</keyword>
<feature type="transmembrane region" description="Helical" evidence="1">
    <location>
        <begin position="128"/>
        <end position="150"/>
    </location>
</feature>
<reference evidence="2" key="1">
    <citation type="submission" date="2022-10" db="EMBL/GenBank/DDBJ databases">
        <title>Chitiniphilus purpureus sp. nov., a novel chitin-degrading bacterium isolated from crawfish pond sediment.</title>
        <authorList>
            <person name="Li K."/>
        </authorList>
    </citation>
    <scope>NUCLEOTIDE SEQUENCE</scope>
    <source>
        <strain evidence="2">CD1</strain>
    </source>
</reference>
<dbReference type="RefSeq" id="WP_263123298.1">
    <property type="nucleotide sequence ID" value="NZ_CP106753.1"/>
</dbReference>
<dbReference type="Proteomes" id="UP001061302">
    <property type="component" value="Chromosome"/>
</dbReference>
<keyword evidence="3" id="KW-1185">Reference proteome</keyword>
<feature type="transmembrane region" description="Helical" evidence="1">
    <location>
        <begin position="34"/>
        <end position="57"/>
    </location>
</feature>
<dbReference type="EMBL" id="CP106753">
    <property type="protein sequence ID" value="UXY14000.1"/>
    <property type="molecule type" value="Genomic_DNA"/>
</dbReference>
<evidence type="ECO:0000313" key="2">
    <source>
        <dbReference type="EMBL" id="UXY14000.1"/>
    </source>
</evidence>
<sequence>MTFSNDVIIISIAEYYLTNMKSLSKYLEQLEQQLAPFSTFAGLLAKILPLLGTYYLFCYFLSEDAPFPLELSVLPTVILAVGLLGVVLYLILVGNLLLPNLMLTDVYRSGFALHQPNDQAQRPLPRRYLLHFVVPGLVFSAGSFVSIYQSSTSDNGFWILLMLVTLAIIALWLRLLCESGVKFWAHLSAVLSYGFLFTVGSLSLSLFVLQQFQPKTVGMALLYFVPMEIAHCAVVTLSVWPILDLARKGAAATPGEVPAGDASPETTGSAGYGRALALTAFLLATTLHPTLAAKLGQGALRALKAGGGTLASYCFKDALPKPVGDRLGTKDGHCTGQLYTVLDAGDKTIVKASQAAPVHSLDASQLIDRALRPKPPR</sequence>
<keyword evidence="1" id="KW-1133">Transmembrane helix</keyword>
<feature type="transmembrane region" description="Helical" evidence="1">
    <location>
        <begin position="77"/>
        <end position="98"/>
    </location>
</feature>
<protein>
    <submittedName>
        <fullName evidence="2">Uncharacterized protein</fullName>
    </submittedName>
</protein>
<name>A0ABY6DI28_9NEIS</name>
<evidence type="ECO:0000313" key="3">
    <source>
        <dbReference type="Proteomes" id="UP001061302"/>
    </source>
</evidence>
<proteinExistence type="predicted"/>
<feature type="transmembrane region" description="Helical" evidence="1">
    <location>
        <begin position="221"/>
        <end position="243"/>
    </location>
</feature>
<evidence type="ECO:0000256" key="1">
    <source>
        <dbReference type="SAM" id="Phobius"/>
    </source>
</evidence>
<accession>A0ABY6DI28</accession>
<organism evidence="2 3">
    <name type="scientific">Chitiniphilus purpureus</name>
    <dbReference type="NCBI Taxonomy" id="2981137"/>
    <lineage>
        <taxon>Bacteria</taxon>
        <taxon>Pseudomonadati</taxon>
        <taxon>Pseudomonadota</taxon>
        <taxon>Betaproteobacteria</taxon>
        <taxon>Neisseriales</taxon>
        <taxon>Chitinibacteraceae</taxon>
        <taxon>Chitiniphilus</taxon>
    </lineage>
</organism>
<keyword evidence="1" id="KW-0812">Transmembrane</keyword>
<gene>
    <name evidence="2" type="ORF">N8I74_11770</name>
</gene>
<feature type="transmembrane region" description="Helical" evidence="1">
    <location>
        <begin position="183"/>
        <end position="209"/>
    </location>
</feature>
<feature type="transmembrane region" description="Helical" evidence="1">
    <location>
        <begin position="156"/>
        <end position="176"/>
    </location>
</feature>